<dbReference type="Pfam" id="PF05135">
    <property type="entry name" value="Phage_connect_1"/>
    <property type="match status" value="1"/>
</dbReference>
<dbReference type="Proteomes" id="UP001141619">
    <property type="component" value="Unassembled WGS sequence"/>
</dbReference>
<dbReference type="CDD" id="cd08054">
    <property type="entry name" value="gp6"/>
    <property type="match status" value="1"/>
</dbReference>
<reference evidence="1" key="1">
    <citation type="submission" date="2022-08" db="EMBL/GenBank/DDBJ databases">
        <authorList>
            <person name="Vandamme P."/>
            <person name="Hettiarachchi A."/>
            <person name="Peeters C."/>
            <person name="Cnockaert M."/>
            <person name="Carlier A."/>
        </authorList>
    </citation>
    <scope>NUCLEOTIDE SEQUENCE</scope>
    <source>
        <strain evidence="1">LMG 31809</strain>
    </source>
</reference>
<keyword evidence="2" id="KW-1185">Reference proteome</keyword>
<protein>
    <submittedName>
        <fullName evidence="1">Head-tail connector protein</fullName>
    </submittedName>
</protein>
<dbReference type="Gene3D" id="1.10.3230.30">
    <property type="entry name" value="Phage gp6-like head-tail connector protein"/>
    <property type="match status" value="1"/>
</dbReference>
<comment type="caution">
    <text evidence="1">The sequence shown here is derived from an EMBL/GenBank/DDBJ whole genome shotgun (WGS) entry which is preliminary data.</text>
</comment>
<dbReference type="EMBL" id="JANWOI010000004">
    <property type="protein sequence ID" value="MDA5194946.1"/>
    <property type="molecule type" value="Genomic_DNA"/>
</dbReference>
<dbReference type="InterPro" id="IPR021146">
    <property type="entry name" value="Phage_gp6-like_head-tail"/>
</dbReference>
<dbReference type="InterPro" id="IPR011738">
    <property type="entry name" value="Phage_CHP"/>
</dbReference>
<dbReference type="RefSeq" id="WP_274944652.1">
    <property type="nucleotide sequence ID" value="NZ_JANWOI010000004.1"/>
</dbReference>
<name>A0A9X3TZR6_9PROT</name>
<gene>
    <name evidence="1" type="ORF">NYP16_13385</name>
</gene>
<dbReference type="NCBIfam" id="TIGR01560">
    <property type="entry name" value="put_DNA_pack"/>
    <property type="match status" value="1"/>
</dbReference>
<dbReference type="AlphaFoldDB" id="A0A9X3TZR6"/>
<evidence type="ECO:0000313" key="1">
    <source>
        <dbReference type="EMBL" id="MDA5194946.1"/>
    </source>
</evidence>
<dbReference type="InterPro" id="IPR006450">
    <property type="entry name" value="Phage_HK97_gp6-like"/>
</dbReference>
<reference evidence="1" key="2">
    <citation type="journal article" date="2023" name="Syst. Appl. Microbiol.">
        <title>Govania unica gen. nov., sp. nov., a rare biosphere bacterium that represents a novel family in the class Alphaproteobacteria.</title>
        <authorList>
            <person name="Vandamme P."/>
            <person name="Peeters C."/>
            <person name="Hettiarachchi A."/>
            <person name="Cnockaert M."/>
            <person name="Carlier A."/>
        </authorList>
    </citation>
    <scope>NUCLEOTIDE SEQUENCE</scope>
    <source>
        <strain evidence="1">LMG 31809</strain>
    </source>
</reference>
<proteinExistence type="predicted"/>
<evidence type="ECO:0000313" key="2">
    <source>
        <dbReference type="Proteomes" id="UP001141619"/>
    </source>
</evidence>
<sequence>MSNLLLLSGPAVEPLTLDEVKLHLRVDGCEEDGLLSACITAARRSAEAYLRRALIAQRWQYYLDDWPGVVLRIPCPPLRTVDMIRIYDGDGAVLTMDPDRYEVDCRSEPGRIAARGGIWPAPGRRMGGIEITFEAGYGTSWNAVPQDIRAGLLMAVAAMYEQRGATDGGLPPSIAALWSPYRMLSF</sequence>
<accession>A0A9X3TZR6</accession>
<organism evidence="1 2">
    <name type="scientific">Govanella unica</name>
    <dbReference type="NCBI Taxonomy" id="2975056"/>
    <lineage>
        <taxon>Bacteria</taxon>
        <taxon>Pseudomonadati</taxon>
        <taxon>Pseudomonadota</taxon>
        <taxon>Alphaproteobacteria</taxon>
        <taxon>Emcibacterales</taxon>
        <taxon>Govanellaceae</taxon>
        <taxon>Govanella</taxon>
    </lineage>
</organism>
<dbReference type="NCBIfam" id="TIGR02215">
    <property type="entry name" value="phage_chp_gp8"/>
    <property type="match status" value="1"/>
</dbReference>